<protein>
    <submittedName>
        <fullName evidence="1">Uncharacterized protein</fullName>
    </submittedName>
</protein>
<dbReference type="AlphaFoldDB" id="A0A0A1W019"/>
<dbReference type="Proteomes" id="UP000030321">
    <property type="component" value="Unassembled WGS sequence"/>
</dbReference>
<proteinExistence type="predicted"/>
<accession>A0A0A1W019</accession>
<evidence type="ECO:0000313" key="1">
    <source>
        <dbReference type="EMBL" id="GAL94856.1"/>
    </source>
</evidence>
<sequence length="37" mass="4114">METNPKGMISSQGISQDGLFTLQLKPGKYQLIAQYRA</sequence>
<dbReference type="EMBL" id="BBPA01000065">
    <property type="protein sequence ID" value="GAL94856.1"/>
    <property type="molecule type" value="Genomic_DNA"/>
</dbReference>
<reference evidence="2" key="1">
    <citation type="journal article" date="2015" name="Genome">
        <title>Whole Genome Sequence of the Non-Microcystin-Producing Microcystis aeruginosa Strain NIES-44.</title>
        <authorList>
            <person name="Okano K."/>
            <person name="Miyata N."/>
            <person name="Ozaki Y."/>
        </authorList>
    </citation>
    <scope>NUCLEOTIDE SEQUENCE [LARGE SCALE GENOMIC DNA]</scope>
    <source>
        <strain evidence="2">NIES-44</strain>
    </source>
</reference>
<organism evidence="1 2">
    <name type="scientific">Microcystis aeruginosa NIES-44</name>
    <dbReference type="NCBI Taxonomy" id="449439"/>
    <lineage>
        <taxon>Bacteria</taxon>
        <taxon>Bacillati</taxon>
        <taxon>Cyanobacteriota</taxon>
        <taxon>Cyanophyceae</taxon>
        <taxon>Oscillatoriophycideae</taxon>
        <taxon>Chroococcales</taxon>
        <taxon>Microcystaceae</taxon>
        <taxon>Microcystis</taxon>
    </lineage>
</organism>
<gene>
    <name evidence="1" type="ORF">N44_03711</name>
</gene>
<evidence type="ECO:0000313" key="2">
    <source>
        <dbReference type="Proteomes" id="UP000030321"/>
    </source>
</evidence>
<comment type="caution">
    <text evidence="1">The sequence shown here is derived from an EMBL/GenBank/DDBJ whole genome shotgun (WGS) entry which is preliminary data.</text>
</comment>
<name>A0A0A1W019_MICAE</name>